<gene>
    <name evidence="1" type="ORF">sm9_0583</name>
</gene>
<reference evidence="1 2" key="1">
    <citation type="submission" date="2015-04" db="EMBL/GenBank/DDBJ databases">
        <title>The complete genome sequence of the rumen methanogen Methanobrevibacter millerae SM9.</title>
        <authorList>
            <person name="Leahy S.C."/>
            <person name="Kelly W.J."/>
            <person name="Pacheco D.M."/>
            <person name="Li D."/>
            <person name="Altermann E."/>
            <person name="Attwood G.T."/>
        </authorList>
    </citation>
    <scope>NUCLEOTIDE SEQUENCE [LARGE SCALE GENOMIC DNA]</scope>
    <source>
        <strain evidence="1 2">SM9</strain>
    </source>
</reference>
<evidence type="ECO:0000313" key="1">
    <source>
        <dbReference type="EMBL" id="ALT68382.1"/>
    </source>
</evidence>
<organism evidence="1 2">
    <name type="scientific">Methanobrevibacter millerae</name>
    <dbReference type="NCBI Taxonomy" id="230361"/>
    <lineage>
        <taxon>Archaea</taxon>
        <taxon>Methanobacteriati</taxon>
        <taxon>Methanobacteriota</taxon>
        <taxon>Methanomada group</taxon>
        <taxon>Methanobacteria</taxon>
        <taxon>Methanobacteriales</taxon>
        <taxon>Methanobacteriaceae</taxon>
        <taxon>Methanobrevibacter</taxon>
    </lineage>
</organism>
<evidence type="ECO:0008006" key="3">
    <source>
        <dbReference type="Google" id="ProtNLM"/>
    </source>
</evidence>
<dbReference type="Pfam" id="PF06935">
    <property type="entry name" value="DUF1284"/>
    <property type="match status" value="1"/>
</dbReference>
<dbReference type="Proteomes" id="UP000067738">
    <property type="component" value="Chromosome"/>
</dbReference>
<proteinExistence type="predicted"/>
<dbReference type="EMBL" id="CP011266">
    <property type="protein sequence ID" value="ALT68382.1"/>
    <property type="molecule type" value="Genomic_DNA"/>
</dbReference>
<keyword evidence="2" id="KW-1185">Reference proteome</keyword>
<evidence type="ECO:0000313" key="2">
    <source>
        <dbReference type="Proteomes" id="UP000067738"/>
    </source>
</evidence>
<dbReference type="RefSeq" id="WP_232299194.1">
    <property type="nucleotide sequence ID" value="NZ_CP011266.1"/>
</dbReference>
<protein>
    <recommendedName>
        <fullName evidence="3">DUF1284 domain-containing protein</fullName>
    </recommendedName>
</protein>
<dbReference type="PATRIC" id="fig|230361.4.peg.605"/>
<accession>A0A0U2L416</accession>
<sequence>MELRGHHLLCILGFQGYGYSEDFVLNMTRINELRKTDKTTIKLINSSDDICSACPNLKNDLCENEMQNETIVKMDEEVLSEFDINKEYNAIDLFNEVILKFNTLKSVENICNDCKWAEKCLFYKKLK</sequence>
<dbReference type="InterPro" id="IPR009702">
    <property type="entry name" value="DUF1284"/>
</dbReference>
<dbReference type="AlphaFoldDB" id="A0A0U2L416"/>
<dbReference type="KEGG" id="mmil:sm9_0583"/>
<dbReference type="GeneID" id="26735559"/>
<name>A0A0U2L416_9EURY</name>